<name>A0A512BI21_9BACT</name>
<organism evidence="2 3">
    <name type="scientific">Segetibacter aerophilus</name>
    <dbReference type="NCBI Taxonomy" id="670293"/>
    <lineage>
        <taxon>Bacteria</taxon>
        <taxon>Pseudomonadati</taxon>
        <taxon>Bacteroidota</taxon>
        <taxon>Chitinophagia</taxon>
        <taxon>Chitinophagales</taxon>
        <taxon>Chitinophagaceae</taxon>
        <taxon>Segetibacter</taxon>
    </lineage>
</organism>
<keyword evidence="3" id="KW-1185">Reference proteome</keyword>
<accession>A0A512BI21</accession>
<dbReference type="AlphaFoldDB" id="A0A512BI21"/>
<gene>
    <name evidence="2" type="ORF">SAE01_41220</name>
</gene>
<protein>
    <recommendedName>
        <fullName evidence="1">Methyltransferase domain-containing protein</fullName>
    </recommendedName>
</protein>
<evidence type="ECO:0000313" key="3">
    <source>
        <dbReference type="Proteomes" id="UP000321513"/>
    </source>
</evidence>
<dbReference type="Pfam" id="PF13847">
    <property type="entry name" value="Methyltransf_31"/>
    <property type="match status" value="1"/>
</dbReference>
<dbReference type="InterPro" id="IPR029063">
    <property type="entry name" value="SAM-dependent_MTases_sf"/>
</dbReference>
<proteinExistence type="predicted"/>
<feature type="domain" description="Methyltransferase" evidence="1">
    <location>
        <begin position="51"/>
        <end position="127"/>
    </location>
</feature>
<dbReference type="SUPFAM" id="SSF53335">
    <property type="entry name" value="S-adenosyl-L-methionine-dependent methyltransferases"/>
    <property type="match status" value="1"/>
</dbReference>
<reference evidence="2 3" key="1">
    <citation type="submission" date="2019-07" db="EMBL/GenBank/DDBJ databases">
        <title>Whole genome shotgun sequence of Segetibacter aerophilus NBRC 106135.</title>
        <authorList>
            <person name="Hosoyama A."/>
            <person name="Uohara A."/>
            <person name="Ohji S."/>
            <person name="Ichikawa N."/>
        </authorList>
    </citation>
    <scope>NUCLEOTIDE SEQUENCE [LARGE SCALE GENOMIC DNA]</scope>
    <source>
        <strain evidence="2 3">NBRC 106135</strain>
    </source>
</reference>
<evidence type="ECO:0000259" key="1">
    <source>
        <dbReference type="Pfam" id="PF13847"/>
    </source>
</evidence>
<dbReference type="Gene3D" id="3.40.50.150">
    <property type="entry name" value="Vaccinia Virus protein VP39"/>
    <property type="match status" value="1"/>
</dbReference>
<comment type="caution">
    <text evidence="2">The sequence shown here is derived from an EMBL/GenBank/DDBJ whole genome shotgun (WGS) entry which is preliminary data.</text>
</comment>
<evidence type="ECO:0000313" key="2">
    <source>
        <dbReference type="EMBL" id="GEO11626.1"/>
    </source>
</evidence>
<dbReference type="CDD" id="cd02440">
    <property type="entry name" value="AdoMet_MTases"/>
    <property type="match status" value="1"/>
</dbReference>
<dbReference type="InterPro" id="IPR025714">
    <property type="entry name" value="Methyltranfer_dom"/>
</dbReference>
<dbReference type="EMBL" id="BJYT01000025">
    <property type="protein sequence ID" value="GEO11626.1"/>
    <property type="molecule type" value="Genomic_DNA"/>
</dbReference>
<sequence>MGYHTTVARGPFKGMKYPRLKSSYSEMAPKLLGSYEAELFGPLEEITRKEYKQVIDIGCAEGYYAIGLALKIPTSTVYAYDINPNALKMCKEMAIVNNVLNRVHLGERCTNETLKNFKFENTSLIVCDCEGYELELFTNENIKNLNRCDFLIELHDILGLPVKERLLPVFRDTHNIQLISSEVRDPNLYPELEGMEEIEKKIVLSECRDGLFGSRHMEWAYITSKNIA</sequence>
<dbReference type="Proteomes" id="UP000321513">
    <property type="component" value="Unassembled WGS sequence"/>
</dbReference>